<evidence type="ECO:0000313" key="2">
    <source>
        <dbReference type="EMBL" id="CAF0994719.1"/>
    </source>
</evidence>
<dbReference type="Proteomes" id="UP000681722">
    <property type="component" value="Unassembled WGS sequence"/>
</dbReference>
<dbReference type="Pfam" id="PF22807">
    <property type="entry name" value="TrAA12"/>
    <property type="match status" value="2"/>
</dbReference>
<evidence type="ECO:0000313" key="4">
    <source>
        <dbReference type="EMBL" id="CAF3766497.1"/>
    </source>
</evidence>
<evidence type="ECO:0000313" key="6">
    <source>
        <dbReference type="Proteomes" id="UP000663829"/>
    </source>
</evidence>
<name>A0A814GDT0_9BILA</name>
<dbReference type="EMBL" id="CAJNOK010020039">
    <property type="protein sequence ID" value="CAF1309851.1"/>
    <property type="molecule type" value="Genomic_DNA"/>
</dbReference>
<evidence type="ECO:0000313" key="5">
    <source>
        <dbReference type="EMBL" id="CAF4117567.1"/>
    </source>
</evidence>
<feature type="domain" description="Pyrroloquinoline quinone-dependent pyranose dehydrogenase beta-propeller" evidence="1">
    <location>
        <begin position="76"/>
        <end position="260"/>
    </location>
</feature>
<dbReference type="PANTHER" id="PTHR19328">
    <property type="entry name" value="HEDGEHOG-INTERACTING PROTEIN"/>
    <property type="match status" value="1"/>
</dbReference>
<dbReference type="OrthoDB" id="9972746at2759"/>
<dbReference type="Proteomes" id="UP000663829">
    <property type="component" value="Unassembled WGS sequence"/>
</dbReference>
<feature type="domain" description="Pyrroloquinoline quinone-dependent pyranose dehydrogenase beta-propeller" evidence="1">
    <location>
        <begin position="308"/>
        <end position="420"/>
    </location>
</feature>
<dbReference type="EMBL" id="CAJOBA010041625">
    <property type="protein sequence ID" value="CAF4117567.1"/>
    <property type="molecule type" value="Genomic_DNA"/>
</dbReference>
<dbReference type="EMBL" id="CAJOBC010003089">
    <property type="protein sequence ID" value="CAF3766497.1"/>
    <property type="molecule type" value="Genomic_DNA"/>
</dbReference>
<organism evidence="2 6">
    <name type="scientific">Didymodactylos carnosus</name>
    <dbReference type="NCBI Taxonomy" id="1234261"/>
    <lineage>
        <taxon>Eukaryota</taxon>
        <taxon>Metazoa</taxon>
        <taxon>Spiralia</taxon>
        <taxon>Gnathifera</taxon>
        <taxon>Rotifera</taxon>
        <taxon>Eurotatoria</taxon>
        <taxon>Bdelloidea</taxon>
        <taxon>Philodinida</taxon>
        <taxon>Philodinidae</taxon>
        <taxon>Didymodactylos</taxon>
    </lineage>
</organism>
<dbReference type="SUPFAM" id="SSF50952">
    <property type="entry name" value="Soluble quinoprotein glucose dehydrogenase"/>
    <property type="match status" value="1"/>
</dbReference>
<comment type="caution">
    <text evidence="2">The sequence shown here is derived from an EMBL/GenBank/DDBJ whole genome shotgun (WGS) entry which is preliminary data.</text>
</comment>
<dbReference type="EMBL" id="CAJNOQ010003088">
    <property type="protein sequence ID" value="CAF0994719.1"/>
    <property type="molecule type" value="Genomic_DNA"/>
</dbReference>
<evidence type="ECO:0000259" key="1">
    <source>
        <dbReference type="Pfam" id="PF22807"/>
    </source>
</evidence>
<dbReference type="Proteomes" id="UP000677228">
    <property type="component" value="Unassembled WGS sequence"/>
</dbReference>
<proteinExistence type="predicted"/>
<dbReference type="Gene3D" id="2.120.10.30">
    <property type="entry name" value="TolB, C-terminal domain"/>
    <property type="match status" value="1"/>
</dbReference>
<dbReference type="AlphaFoldDB" id="A0A814GDT0"/>
<gene>
    <name evidence="2" type="ORF">GPM918_LOCUS13437</name>
    <name evidence="3" type="ORF">OVA965_LOCUS28930</name>
    <name evidence="4" type="ORF">SRO942_LOCUS13442</name>
    <name evidence="5" type="ORF">TMI583_LOCUS29694</name>
</gene>
<evidence type="ECO:0000313" key="3">
    <source>
        <dbReference type="EMBL" id="CAF1309851.1"/>
    </source>
</evidence>
<dbReference type="PANTHER" id="PTHR19328:SF55">
    <property type="entry name" value="BLR6566 PROTEIN"/>
    <property type="match status" value="1"/>
</dbReference>
<dbReference type="InterPro" id="IPR011041">
    <property type="entry name" value="Quinoprot_gluc/sorb_DH_b-prop"/>
</dbReference>
<dbReference type="InterPro" id="IPR011042">
    <property type="entry name" value="6-blade_b-propeller_TolB-like"/>
</dbReference>
<keyword evidence="6" id="KW-1185">Reference proteome</keyword>
<reference evidence="2" key="1">
    <citation type="submission" date="2021-02" db="EMBL/GenBank/DDBJ databases">
        <authorList>
            <person name="Nowell W R."/>
        </authorList>
    </citation>
    <scope>NUCLEOTIDE SEQUENCE</scope>
</reference>
<dbReference type="InterPro" id="IPR054539">
    <property type="entry name" value="Beta-prop_PDH"/>
</dbReference>
<accession>A0A814GDT0</accession>
<protein>
    <recommendedName>
        <fullName evidence="1">Pyrroloquinoline quinone-dependent pyranose dehydrogenase beta-propeller domain-containing protein</fullName>
    </recommendedName>
</protein>
<sequence length="454" mass="51221">MNIIKNISFYILITIIYLIKQRCLMINETQMVVKPFKPIPINITVDSLPAPYNTSSAAKPAQVVPVPEEAPLYVPENFFVTIYKDGLNAPRMLTYTPTGDILVTEAHGSKISILIDNDNDGTVDEIQTFADASNGVNNSFGMSFINGYFFLGNAFNLRRYIYQNGSRRLEGVGEIIMEYEGTHHWTRNVIIPPSNDKVYVSVGSGSNVDIEYPSRASVQVANFNGSDNKTYAYGLRNPVGLAFHPVTNDLYVTVQERDELGDDLVPDYFTRIQEDDFYGWPFAYLTSNNVDPRRKFSNGSSERPDLVNKTKTPDVLFQAHSSVLGMRFYTGKTFPQYYRNGAFAAFHGSWNRNMGTGEKLVFVPFGENNRPLGYYEDFLYGFLLDPSIPTTFGRPVGLLVLNDGSLLFSDDGNGRIYRVQYDNSRQSTTTPSSRTTFIRSNIWLFTLLLFTSTF</sequence>
<dbReference type="Proteomes" id="UP000682733">
    <property type="component" value="Unassembled WGS sequence"/>
</dbReference>